<evidence type="ECO:0000313" key="3">
    <source>
        <dbReference type="Proteomes" id="UP000824192"/>
    </source>
</evidence>
<feature type="transmembrane region" description="Helical" evidence="1">
    <location>
        <begin position="168"/>
        <end position="190"/>
    </location>
</feature>
<keyword evidence="1" id="KW-1133">Transmembrane helix</keyword>
<feature type="transmembrane region" description="Helical" evidence="1">
    <location>
        <begin position="226"/>
        <end position="250"/>
    </location>
</feature>
<reference evidence="2" key="2">
    <citation type="submission" date="2021-04" db="EMBL/GenBank/DDBJ databases">
        <authorList>
            <person name="Gilroy R."/>
        </authorList>
    </citation>
    <scope>NUCLEOTIDE SEQUENCE</scope>
    <source>
        <strain evidence="2">ChiGjej6B6-1540</strain>
    </source>
</reference>
<keyword evidence="1" id="KW-0812">Transmembrane</keyword>
<comment type="caution">
    <text evidence="2">The sequence shown here is derived from an EMBL/GenBank/DDBJ whole genome shotgun (WGS) entry which is preliminary data.</text>
</comment>
<accession>A0A9D1RUL6</accession>
<keyword evidence="1" id="KW-0472">Membrane</keyword>
<dbReference type="Proteomes" id="UP000824192">
    <property type="component" value="Unassembled WGS sequence"/>
</dbReference>
<proteinExistence type="predicted"/>
<sequence>MRFDRIQAKWNARTIIAHSKPHVCLVTLVYLLATSGLALLLSLFVVNPMQAANQYVMDWAAGGGVGSLTAEEVLAAAYAGSSGVLGVFASVLLGLYQMVMQGGYLFYITRLVRRERGGYADLLEGFGIAGKVVGLNLLIVLYSFLWMLPVTVLFTAVVFLAALSQSMAVLLLVYIAGVVGMVAYAVWVSLRYAMSVYLLMDQPEQGVLWAIRTSVQTMKGWKKDLFVLWISFLGWSLLSAVTGGLAGIWVSPYTSLTIVQFYEFISGRQTISAEEIPPVNGGNGF</sequence>
<dbReference type="EMBL" id="DXGA01000018">
    <property type="protein sequence ID" value="HIW93067.1"/>
    <property type="molecule type" value="Genomic_DNA"/>
</dbReference>
<dbReference type="PANTHER" id="PTHR40076">
    <property type="entry name" value="MEMBRANE PROTEIN-RELATED"/>
    <property type="match status" value="1"/>
</dbReference>
<dbReference type="AlphaFoldDB" id="A0A9D1RUL6"/>
<name>A0A9D1RUL6_9FIRM</name>
<protein>
    <submittedName>
        <fullName evidence="2">DUF975 family protein</fullName>
    </submittedName>
</protein>
<dbReference type="InterPro" id="IPR010380">
    <property type="entry name" value="DUF975"/>
</dbReference>
<gene>
    <name evidence="2" type="ORF">H9868_00845</name>
</gene>
<dbReference type="Pfam" id="PF06161">
    <property type="entry name" value="DUF975"/>
    <property type="match status" value="1"/>
</dbReference>
<dbReference type="PANTHER" id="PTHR40076:SF1">
    <property type="entry name" value="MEMBRANE PROTEIN"/>
    <property type="match status" value="1"/>
</dbReference>
<evidence type="ECO:0000256" key="1">
    <source>
        <dbReference type="SAM" id="Phobius"/>
    </source>
</evidence>
<feature type="transmembrane region" description="Helical" evidence="1">
    <location>
        <begin position="137"/>
        <end position="162"/>
    </location>
</feature>
<organism evidence="2 3">
    <name type="scientific">Candidatus Flavonifractor merdipullorum</name>
    <dbReference type="NCBI Taxonomy" id="2838590"/>
    <lineage>
        <taxon>Bacteria</taxon>
        <taxon>Bacillati</taxon>
        <taxon>Bacillota</taxon>
        <taxon>Clostridia</taxon>
        <taxon>Eubacteriales</taxon>
        <taxon>Oscillospiraceae</taxon>
        <taxon>Flavonifractor</taxon>
    </lineage>
</organism>
<reference evidence="2" key="1">
    <citation type="journal article" date="2021" name="PeerJ">
        <title>Extensive microbial diversity within the chicken gut microbiome revealed by metagenomics and culture.</title>
        <authorList>
            <person name="Gilroy R."/>
            <person name="Ravi A."/>
            <person name="Getino M."/>
            <person name="Pursley I."/>
            <person name="Horton D.L."/>
            <person name="Alikhan N.F."/>
            <person name="Baker D."/>
            <person name="Gharbi K."/>
            <person name="Hall N."/>
            <person name="Watson M."/>
            <person name="Adriaenssens E.M."/>
            <person name="Foster-Nyarko E."/>
            <person name="Jarju S."/>
            <person name="Secka A."/>
            <person name="Antonio M."/>
            <person name="Oren A."/>
            <person name="Chaudhuri R.R."/>
            <person name="La Ragione R."/>
            <person name="Hildebrand F."/>
            <person name="Pallen M.J."/>
        </authorList>
    </citation>
    <scope>NUCLEOTIDE SEQUENCE</scope>
    <source>
        <strain evidence="2">ChiGjej6B6-1540</strain>
    </source>
</reference>
<feature type="transmembrane region" description="Helical" evidence="1">
    <location>
        <begin position="21"/>
        <end position="46"/>
    </location>
</feature>
<evidence type="ECO:0000313" key="2">
    <source>
        <dbReference type="EMBL" id="HIW93067.1"/>
    </source>
</evidence>
<feature type="transmembrane region" description="Helical" evidence="1">
    <location>
        <begin position="84"/>
        <end position="107"/>
    </location>
</feature>